<dbReference type="RefSeq" id="XP_042918648.1">
    <property type="nucleotide sequence ID" value="XM_043068553.1"/>
</dbReference>
<dbReference type="Proteomes" id="UP000006906">
    <property type="component" value="Chromosome 12"/>
</dbReference>
<accession>A0A2K3D4R4</accession>
<dbReference type="EMBL" id="CM008973">
    <property type="protein sequence ID" value="PNW75525.1"/>
    <property type="molecule type" value="Genomic_DNA"/>
</dbReference>
<dbReference type="InParanoid" id="A0A2K3D4R4"/>
<dbReference type="Gramene" id="PNW75525">
    <property type="protein sequence ID" value="PNW75525"/>
    <property type="gene ID" value="CHLRE_12g530200v5"/>
</dbReference>
<keyword evidence="3" id="KW-1185">Reference proteome</keyword>
<dbReference type="KEGG" id="cre:CHLRE_12g530200v5"/>
<feature type="region of interest" description="Disordered" evidence="1">
    <location>
        <begin position="85"/>
        <end position="113"/>
    </location>
</feature>
<evidence type="ECO:0000313" key="3">
    <source>
        <dbReference type="Proteomes" id="UP000006906"/>
    </source>
</evidence>
<feature type="compositionally biased region" description="Basic residues" evidence="1">
    <location>
        <begin position="91"/>
        <end position="113"/>
    </location>
</feature>
<dbReference type="GeneID" id="5718600"/>
<dbReference type="AlphaFoldDB" id="A0A2K3D4R4"/>
<protein>
    <submittedName>
        <fullName evidence="2">Uncharacterized protein</fullName>
    </submittedName>
</protein>
<evidence type="ECO:0000256" key="1">
    <source>
        <dbReference type="SAM" id="MobiDB-lite"/>
    </source>
</evidence>
<reference evidence="2 3" key="1">
    <citation type="journal article" date="2007" name="Science">
        <title>The Chlamydomonas genome reveals the evolution of key animal and plant functions.</title>
        <authorList>
            <person name="Merchant S.S."/>
            <person name="Prochnik S.E."/>
            <person name="Vallon O."/>
            <person name="Harris E.H."/>
            <person name="Karpowicz S.J."/>
            <person name="Witman G.B."/>
            <person name="Terry A."/>
            <person name="Salamov A."/>
            <person name="Fritz-Laylin L.K."/>
            <person name="Marechal-Drouard L."/>
            <person name="Marshall W.F."/>
            <person name="Qu L.H."/>
            <person name="Nelson D.R."/>
            <person name="Sanderfoot A.A."/>
            <person name="Spalding M.H."/>
            <person name="Kapitonov V.V."/>
            <person name="Ren Q."/>
            <person name="Ferris P."/>
            <person name="Lindquist E."/>
            <person name="Shapiro H."/>
            <person name="Lucas S.M."/>
            <person name="Grimwood J."/>
            <person name="Schmutz J."/>
            <person name="Cardol P."/>
            <person name="Cerutti H."/>
            <person name="Chanfreau G."/>
            <person name="Chen C.L."/>
            <person name="Cognat V."/>
            <person name="Croft M.T."/>
            <person name="Dent R."/>
            <person name="Dutcher S."/>
            <person name="Fernandez E."/>
            <person name="Fukuzawa H."/>
            <person name="Gonzalez-Ballester D."/>
            <person name="Gonzalez-Halphen D."/>
            <person name="Hallmann A."/>
            <person name="Hanikenne M."/>
            <person name="Hippler M."/>
            <person name="Inwood W."/>
            <person name="Jabbari K."/>
            <person name="Kalanon M."/>
            <person name="Kuras R."/>
            <person name="Lefebvre P.A."/>
            <person name="Lemaire S.D."/>
            <person name="Lobanov A.V."/>
            <person name="Lohr M."/>
            <person name="Manuell A."/>
            <person name="Meier I."/>
            <person name="Mets L."/>
            <person name="Mittag M."/>
            <person name="Mittelmeier T."/>
            <person name="Moroney J.V."/>
            <person name="Moseley J."/>
            <person name="Napoli C."/>
            <person name="Nedelcu A.M."/>
            <person name="Niyogi K."/>
            <person name="Novoselov S.V."/>
            <person name="Paulsen I.T."/>
            <person name="Pazour G."/>
            <person name="Purton S."/>
            <person name="Ral J.P."/>
            <person name="Riano-Pachon D.M."/>
            <person name="Riekhof W."/>
            <person name="Rymarquis L."/>
            <person name="Schroda M."/>
            <person name="Stern D."/>
            <person name="Umen J."/>
            <person name="Willows R."/>
            <person name="Wilson N."/>
            <person name="Zimmer S.L."/>
            <person name="Allmer J."/>
            <person name="Balk J."/>
            <person name="Bisova K."/>
            <person name="Chen C.J."/>
            <person name="Elias M."/>
            <person name="Gendler K."/>
            <person name="Hauser C."/>
            <person name="Lamb M.R."/>
            <person name="Ledford H."/>
            <person name="Long J.C."/>
            <person name="Minagawa J."/>
            <person name="Page M.D."/>
            <person name="Pan J."/>
            <person name="Pootakham W."/>
            <person name="Roje S."/>
            <person name="Rose A."/>
            <person name="Stahlberg E."/>
            <person name="Terauchi A.M."/>
            <person name="Yang P."/>
            <person name="Ball S."/>
            <person name="Bowler C."/>
            <person name="Dieckmann C.L."/>
            <person name="Gladyshev V.N."/>
            <person name="Green P."/>
            <person name="Jorgensen R."/>
            <person name="Mayfield S."/>
            <person name="Mueller-Roeber B."/>
            <person name="Rajamani S."/>
            <person name="Sayre R.T."/>
            <person name="Brokstein P."/>
            <person name="Dubchak I."/>
            <person name="Goodstein D."/>
            <person name="Hornick L."/>
            <person name="Huang Y.W."/>
            <person name="Jhaveri J."/>
            <person name="Luo Y."/>
            <person name="Martinez D."/>
            <person name="Ngau W.C."/>
            <person name="Otillar B."/>
            <person name="Poliakov A."/>
            <person name="Porter A."/>
            <person name="Szajkowski L."/>
            <person name="Werner G."/>
            <person name="Zhou K."/>
            <person name="Grigoriev I.V."/>
            <person name="Rokhsar D.S."/>
            <person name="Grossman A.R."/>
        </authorList>
    </citation>
    <scope>NUCLEOTIDE SEQUENCE [LARGE SCALE GENOMIC DNA]</scope>
    <source>
        <strain evidence="3">CC-503</strain>
    </source>
</reference>
<sequence>MKVGGDGAGRISLRMAGGEEDEIEYTAAYSMDSTTGSKPNLHRVAPVEATTCVLVVSVYPSSMTHATAVEPPKEMMKNTLINLGNQCSKGIPKKRSEKSKKKQSAALKKRRSV</sequence>
<organism evidence="2 3">
    <name type="scientific">Chlamydomonas reinhardtii</name>
    <name type="common">Chlamydomonas smithii</name>
    <dbReference type="NCBI Taxonomy" id="3055"/>
    <lineage>
        <taxon>Eukaryota</taxon>
        <taxon>Viridiplantae</taxon>
        <taxon>Chlorophyta</taxon>
        <taxon>core chlorophytes</taxon>
        <taxon>Chlorophyceae</taxon>
        <taxon>CS clade</taxon>
        <taxon>Chlamydomonadales</taxon>
        <taxon>Chlamydomonadaceae</taxon>
        <taxon>Chlamydomonas</taxon>
    </lineage>
</organism>
<proteinExistence type="predicted"/>
<evidence type="ECO:0000313" key="2">
    <source>
        <dbReference type="EMBL" id="PNW75525.1"/>
    </source>
</evidence>
<name>A0A2K3D4R4_CHLRE</name>
<gene>
    <name evidence="2" type="ORF">CHLRE_12g530200v5</name>
</gene>